<dbReference type="AlphaFoldDB" id="A0A0V0QFI2"/>
<dbReference type="Proteomes" id="UP000054937">
    <property type="component" value="Unassembled WGS sequence"/>
</dbReference>
<evidence type="ECO:0000313" key="2">
    <source>
        <dbReference type="Proteomes" id="UP000054937"/>
    </source>
</evidence>
<reference evidence="1 2" key="1">
    <citation type="journal article" date="2015" name="Sci. Rep.">
        <title>Genome of the facultative scuticociliatosis pathogen Pseudocohnilembus persalinus provides insight into its virulence through horizontal gene transfer.</title>
        <authorList>
            <person name="Xiong J."/>
            <person name="Wang G."/>
            <person name="Cheng J."/>
            <person name="Tian M."/>
            <person name="Pan X."/>
            <person name="Warren A."/>
            <person name="Jiang C."/>
            <person name="Yuan D."/>
            <person name="Miao W."/>
        </authorList>
    </citation>
    <scope>NUCLEOTIDE SEQUENCE [LARGE SCALE GENOMIC DNA]</scope>
    <source>
        <strain evidence="1">36N120E</strain>
    </source>
</reference>
<proteinExistence type="predicted"/>
<accession>A0A0V0QFI2</accession>
<keyword evidence="1" id="KW-0430">Lectin</keyword>
<protein>
    <submittedName>
        <fullName evidence="1">Mannose-binding lectin</fullName>
    </submittedName>
</protein>
<name>A0A0V0QFI2_PSEPJ</name>
<organism evidence="1 2">
    <name type="scientific">Pseudocohnilembus persalinus</name>
    <name type="common">Ciliate</name>
    <dbReference type="NCBI Taxonomy" id="266149"/>
    <lineage>
        <taxon>Eukaryota</taxon>
        <taxon>Sar</taxon>
        <taxon>Alveolata</taxon>
        <taxon>Ciliophora</taxon>
        <taxon>Intramacronucleata</taxon>
        <taxon>Oligohymenophorea</taxon>
        <taxon>Scuticociliatia</taxon>
        <taxon>Philasterida</taxon>
        <taxon>Pseudocohnilembidae</taxon>
        <taxon>Pseudocohnilembus</taxon>
    </lineage>
</organism>
<dbReference type="InParanoid" id="A0A0V0QFI2"/>
<comment type="caution">
    <text evidence="1">The sequence shown here is derived from an EMBL/GenBank/DDBJ whole genome shotgun (WGS) entry which is preliminary data.</text>
</comment>
<dbReference type="SUPFAM" id="SSF51101">
    <property type="entry name" value="Mannose-binding lectins"/>
    <property type="match status" value="1"/>
</dbReference>
<gene>
    <name evidence="1" type="ORF">PPERSA_09569</name>
</gene>
<dbReference type="InterPro" id="IPR036404">
    <property type="entry name" value="Jacalin-like_lectin_dom_sf"/>
</dbReference>
<keyword evidence="2" id="KW-1185">Reference proteome</keyword>
<evidence type="ECO:0000313" key="1">
    <source>
        <dbReference type="EMBL" id="KRX00963.1"/>
    </source>
</evidence>
<dbReference type="GO" id="GO:0030246">
    <property type="term" value="F:carbohydrate binding"/>
    <property type="evidence" value="ECO:0007669"/>
    <property type="project" value="UniProtKB-KW"/>
</dbReference>
<dbReference type="Gene3D" id="2.60.120.260">
    <property type="entry name" value="Galactose-binding domain-like"/>
    <property type="match status" value="1"/>
</dbReference>
<sequence>MTEVEGFENLSINDQHFTDVLSLYLDDDEFLIEFGYKNGLIIDSLYFKTSKQRTLKYPHQNFKEQEKGLKEEVEEQSFSTSFFESQLIFSKKLSEILNEKQLKALKEAKAGLLFGAKFRTQGPKGTISIKAEINNKQNKNLFTKQLNHITISTSEWKQFLFTYQEKNENIDNVTFTIGAKDGVMWAGQFGPRISGIFIRYLPVQTENEKQLFQYSVEYENKIMDLNQE</sequence>
<dbReference type="EMBL" id="LDAU01000180">
    <property type="protein sequence ID" value="KRX00963.1"/>
    <property type="molecule type" value="Genomic_DNA"/>
</dbReference>